<dbReference type="InterPro" id="IPR011992">
    <property type="entry name" value="EF-hand-dom_pair"/>
</dbReference>
<dbReference type="InterPro" id="IPR018247">
    <property type="entry name" value="EF_Hand_1_Ca_BS"/>
</dbReference>
<feature type="domain" description="EF-hand" evidence="3">
    <location>
        <begin position="166"/>
        <end position="197"/>
    </location>
</feature>
<proteinExistence type="predicted"/>
<dbReference type="Pfam" id="PF13499">
    <property type="entry name" value="EF-hand_7"/>
    <property type="match status" value="3"/>
</dbReference>
<dbReference type="AlphaFoldDB" id="A0A813RYU7"/>
<gene>
    <name evidence="4" type="ORF">JYZ213_LOCUS4518</name>
</gene>
<evidence type="ECO:0000256" key="1">
    <source>
        <dbReference type="ARBA" id="ARBA00022737"/>
    </source>
</evidence>
<comment type="caution">
    <text evidence="4">The sequence shown here is derived from an EMBL/GenBank/DDBJ whole genome shotgun (WGS) entry which is preliminary data.</text>
</comment>
<name>A0A813RYU7_9BILA</name>
<dbReference type="GO" id="GO:0005509">
    <property type="term" value="F:calcium ion binding"/>
    <property type="evidence" value="ECO:0007669"/>
    <property type="project" value="InterPro"/>
</dbReference>
<dbReference type="PROSITE" id="PS00018">
    <property type="entry name" value="EF_HAND_1"/>
    <property type="match status" value="3"/>
</dbReference>
<evidence type="ECO:0000313" key="4">
    <source>
        <dbReference type="EMBL" id="CAF0787088.1"/>
    </source>
</evidence>
<dbReference type="Gene3D" id="1.10.238.10">
    <property type="entry name" value="EF-hand"/>
    <property type="match status" value="3"/>
</dbReference>
<protein>
    <recommendedName>
        <fullName evidence="3">EF-hand domain-containing protein</fullName>
    </recommendedName>
</protein>
<evidence type="ECO:0000313" key="5">
    <source>
        <dbReference type="Proteomes" id="UP000663845"/>
    </source>
</evidence>
<dbReference type="PANTHER" id="PTHR23048">
    <property type="entry name" value="MYOSIN LIGHT CHAIN 1, 3"/>
    <property type="match status" value="1"/>
</dbReference>
<keyword evidence="2" id="KW-0106">Calcium</keyword>
<dbReference type="FunFam" id="1.10.238.10:FF:000001">
    <property type="entry name" value="Calmodulin 1"/>
    <property type="match status" value="1"/>
</dbReference>
<dbReference type="SUPFAM" id="SSF47473">
    <property type="entry name" value="EF-hand"/>
    <property type="match status" value="2"/>
</dbReference>
<feature type="domain" description="EF-hand" evidence="3">
    <location>
        <begin position="49"/>
        <end position="84"/>
    </location>
</feature>
<feature type="domain" description="EF-hand" evidence="3">
    <location>
        <begin position="122"/>
        <end position="157"/>
    </location>
</feature>
<dbReference type="CDD" id="cd00051">
    <property type="entry name" value="EFh"/>
    <property type="match status" value="2"/>
</dbReference>
<accession>A0A813RYU7</accession>
<keyword evidence="1" id="KW-0677">Repeat</keyword>
<reference evidence="4" key="1">
    <citation type="submission" date="2021-02" db="EMBL/GenBank/DDBJ databases">
        <authorList>
            <person name="Nowell W R."/>
        </authorList>
    </citation>
    <scope>NUCLEOTIDE SEQUENCE</scope>
</reference>
<feature type="domain" description="EF-hand" evidence="3">
    <location>
        <begin position="86"/>
        <end position="121"/>
    </location>
</feature>
<feature type="domain" description="EF-hand" evidence="3">
    <location>
        <begin position="13"/>
        <end position="48"/>
    </location>
</feature>
<evidence type="ECO:0000256" key="2">
    <source>
        <dbReference type="ARBA" id="ARBA00022837"/>
    </source>
</evidence>
<sequence length="197" mass="22272">MAEEEPEFQLSEEQTAEIREAFNNYDREKKGEIPTSILGTVMKNLGHNLKPDQLADCIDAVDGDGSGTVDFEEFLALMIKKTKEAEDERELREVFRVFDKNSRGVIDVADLKMIFTALDPDMPDDEVEQIIAEVDEDGSGTVDYEEFFKLMTADLKMIFTALDPDMPDDEVEQIIAEVDEDGSGTVDYEEFFKLMTG</sequence>
<evidence type="ECO:0000259" key="3">
    <source>
        <dbReference type="PROSITE" id="PS50222"/>
    </source>
</evidence>
<organism evidence="4 5">
    <name type="scientific">Adineta steineri</name>
    <dbReference type="NCBI Taxonomy" id="433720"/>
    <lineage>
        <taxon>Eukaryota</taxon>
        <taxon>Metazoa</taxon>
        <taxon>Spiralia</taxon>
        <taxon>Gnathifera</taxon>
        <taxon>Rotifera</taxon>
        <taxon>Eurotatoria</taxon>
        <taxon>Bdelloidea</taxon>
        <taxon>Adinetida</taxon>
        <taxon>Adinetidae</taxon>
        <taxon>Adineta</taxon>
    </lineage>
</organism>
<dbReference type="InterPro" id="IPR002048">
    <property type="entry name" value="EF_hand_dom"/>
</dbReference>
<dbReference type="PROSITE" id="PS50222">
    <property type="entry name" value="EF_HAND_2"/>
    <property type="match status" value="5"/>
</dbReference>
<dbReference type="EMBL" id="CAJNOG010000025">
    <property type="protein sequence ID" value="CAF0787088.1"/>
    <property type="molecule type" value="Genomic_DNA"/>
</dbReference>
<dbReference type="Proteomes" id="UP000663845">
    <property type="component" value="Unassembled WGS sequence"/>
</dbReference>
<dbReference type="PANTHER" id="PTHR23048:SF0">
    <property type="entry name" value="CALMODULIN LIKE 3"/>
    <property type="match status" value="1"/>
</dbReference>
<dbReference type="GO" id="GO:0016460">
    <property type="term" value="C:myosin II complex"/>
    <property type="evidence" value="ECO:0007669"/>
    <property type="project" value="TreeGrafter"/>
</dbReference>
<dbReference type="SMART" id="SM00054">
    <property type="entry name" value="EFh"/>
    <property type="match status" value="5"/>
</dbReference>
<dbReference type="InterPro" id="IPR050230">
    <property type="entry name" value="CALM/Myosin/TropC-like"/>
</dbReference>